<accession>A0A1H0TYP1</accession>
<name>A0A1H0TYP1_9BACI</name>
<reference evidence="2" key="1">
    <citation type="submission" date="2016-10" db="EMBL/GenBank/DDBJ databases">
        <authorList>
            <person name="Varghese N."/>
            <person name="Submissions S."/>
        </authorList>
    </citation>
    <scope>NUCLEOTIDE SEQUENCE [LARGE SCALE GENOMIC DNA]</scope>
    <source>
        <strain evidence="2">IBRC-M10078</strain>
    </source>
</reference>
<dbReference type="Proteomes" id="UP000199159">
    <property type="component" value="Unassembled WGS sequence"/>
</dbReference>
<dbReference type="InterPro" id="IPR014449">
    <property type="entry name" value="UCP007050_HI0931"/>
</dbReference>
<evidence type="ECO:0000313" key="1">
    <source>
        <dbReference type="EMBL" id="SDP58656.1"/>
    </source>
</evidence>
<dbReference type="AlphaFoldDB" id="A0A1H0TYP1"/>
<evidence type="ECO:0008006" key="3">
    <source>
        <dbReference type="Google" id="ProtNLM"/>
    </source>
</evidence>
<gene>
    <name evidence="1" type="ORF">SAMN05216565_1048</name>
</gene>
<proteinExistence type="predicted"/>
<dbReference type="STRING" id="930152.SAMN05216565_1048"/>
<keyword evidence="2" id="KW-1185">Reference proteome</keyword>
<dbReference type="OrthoDB" id="5679620at2"/>
<organism evidence="1 2">
    <name type="scientific">Litchfieldia salsa</name>
    <dbReference type="NCBI Taxonomy" id="930152"/>
    <lineage>
        <taxon>Bacteria</taxon>
        <taxon>Bacillati</taxon>
        <taxon>Bacillota</taxon>
        <taxon>Bacilli</taxon>
        <taxon>Bacillales</taxon>
        <taxon>Bacillaceae</taxon>
        <taxon>Litchfieldia</taxon>
    </lineage>
</organism>
<dbReference type="Pfam" id="PF10008">
    <property type="entry name" value="DUF2251"/>
    <property type="match status" value="1"/>
</dbReference>
<sequence length="133" mass="15090">MSHQEESFVVDSLSPDGKWLCVFEDDGETGYLYFCPMDTAGEMQGIADALWIYNQISPSIFECEKVHIIWSEDSLKAILIVDGEGWGMFDLSRRRKLSAPRIDNSIVSIPLETWNDGIQPQQGEPLNFEVTNE</sequence>
<evidence type="ECO:0000313" key="2">
    <source>
        <dbReference type="Proteomes" id="UP000199159"/>
    </source>
</evidence>
<dbReference type="EMBL" id="FNJU01000004">
    <property type="protein sequence ID" value="SDP58656.1"/>
    <property type="molecule type" value="Genomic_DNA"/>
</dbReference>
<dbReference type="RefSeq" id="WP_090853017.1">
    <property type="nucleotide sequence ID" value="NZ_FNJU01000004.1"/>
</dbReference>
<protein>
    <recommendedName>
        <fullName evidence="3">DUF2251 domain-containing protein</fullName>
    </recommendedName>
</protein>